<dbReference type="Proteomes" id="UP000250166">
    <property type="component" value="Unassembled WGS sequence"/>
</dbReference>
<evidence type="ECO:0000313" key="2">
    <source>
        <dbReference type="Proteomes" id="UP000250166"/>
    </source>
</evidence>
<proteinExistence type="predicted"/>
<dbReference type="EMBL" id="UAWL01000006">
    <property type="protein sequence ID" value="SQB99068.1"/>
    <property type="molecule type" value="Genomic_DNA"/>
</dbReference>
<protein>
    <recommendedName>
        <fullName evidence="3">STAS domain-containing protein</fullName>
    </recommendedName>
</protein>
<evidence type="ECO:0000313" key="1">
    <source>
        <dbReference type="EMBL" id="SQB99068.1"/>
    </source>
</evidence>
<sequence>MSITTLQRDNQMIIRWEGKIKTQEDFADFSTQFRATIAQHIDTLKSQKWKLFLINAFPFNTYALGYLLKLKQRDGFDFSISTDHYKIYSIFEQVEFNELFDIAIEQDPLEVR</sequence>
<evidence type="ECO:0008006" key="3">
    <source>
        <dbReference type="Google" id="ProtNLM"/>
    </source>
</evidence>
<dbReference type="RefSeq" id="WP_034549827.1">
    <property type="nucleotide sequence ID" value="NZ_JAERIV010000002.1"/>
</dbReference>
<gene>
    <name evidence="1" type="ORF">NCTC13102_01542</name>
</gene>
<reference evidence="1 2" key="1">
    <citation type="submission" date="2018-06" db="EMBL/GenBank/DDBJ databases">
        <authorList>
            <consortium name="Pathogen Informatics"/>
            <person name="Doyle S."/>
        </authorList>
    </citation>
    <scope>NUCLEOTIDE SEQUENCE [LARGE SCALE GENOMIC DNA]</scope>
    <source>
        <strain evidence="1 2">NCTC13102</strain>
    </source>
</reference>
<dbReference type="AlphaFoldDB" id="A0A2X3B1H5"/>
<accession>A0A2X3B1H5</accession>
<organism evidence="1 2">
    <name type="scientific">Helicobacter fennelliae</name>
    <dbReference type="NCBI Taxonomy" id="215"/>
    <lineage>
        <taxon>Bacteria</taxon>
        <taxon>Pseudomonadati</taxon>
        <taxon>Campylobacterota</taxon>
        <taxon>Epsilonproteobacteria</taxon>
        <taxon>Campylobacterales</taxon>
        <taxon>Helicobacteraceae</taxon>
        <taxon>Helicobacter</taxon>
    </lineage>
</organism>
<name>A0A2X3B1H5_9HELI</name>